<evidence type="ECO:0000313" key="10">
    <source>
        <dbReference type="EMBL" id="HIH69203.1"/>
    </source>
</evidence>
<dbReference type="InterPro" id="IPR041727">
    <property type="entry name" value="NAGK-C"/>
</dbReference>
<dbReference type="GO" id="GO:0005737">
    <property type="term" value="C:cytoplasm"/>
    <property type="evidence" value="ECO:0007669"/>
    <property type="project" value="UniProtKB-SubCell"/>
</dbReference>
<comment type="pathway">
    <text evidence="1 8">Amino-acid biosynthesis; L-arginine biosynthesis; N(2)-acetyl-L-ornithine from L-glutamate: step 2/4.</text>
</comment>
<sequence length="294" mass="31751">MVSHEDVLMEALPYIREHYDSVMVIKLGGHAMVRHGILENVVKDIVLLRYIGIHPVIVHGGGPEITEKMRRMGKDPSFVAGLRITDDETLEIVRMVLVGNINTKITSLLVRHGAKAVGLNGKDGGLIRARKKAPQRVVYEGREHEVDLGWVGETEIINPELVSIMIQHGYVPVIAPIAMDSQGNALNLNADTVAGDMAAALRAKKLILLTDVPGILRDINDPSTRLSRLSLSELDGLVEQGIIREGMMPKVLAAKVAVSSGVEAAHIIDGSREHALLLELLTAGGIGTMVVPNP</sequence>
<dbReference type="Pfam" id="PF00696">
    <property type="entry name" value="AA_kinase"/>
    <property type="match status" value="1"/>
</dbReference>
<dbReference type="InterPro" id="IPR036393">
    <property type="entry name" value="AceGlu_kinase-like_sf"/>
</dbReference>
<dbReference type="PANTHER" id="PTHR23342">
    <property type="entry name" value="N-ACETYLGLUTAMATE SYNTHASE"/>
    <property type="match status" value="1"/>
</dbReference>
<keyword evidence="7 8" id="KW-0067">ATP-binding</keyword>
<comment type="subcellular location">
    <subcellularLocation>
        <location evidence="8">Cytoplasm</location>
    </subcellularLocation>
</comment>
<evidence type="ECO:0000313" key="11">
    <source>
        <dbReference type="Proteomes" id="UP000600363"/>
    </source>
</evidence>
<feature type="site" description="Transition state stabilizer" evidence="8">
    <location>
        <position position="250"/>
    </location>
</feature>
<evidence type="ECO:0000256" key="4">
    <source>
        <dbReference type="ARBA" id="ARBA00022679"/>
    </source>
</evidence>
<keyword evidence="2 8" id="KW-0055">Arginine biosynthesis</keyword>
<keyword evidence="8" id="KW-0963">Cytoplasm</keyword>
<dbReference type="InterPro" id="IPR001048">
    <property type="entry name" value="Asp/Glu/Uridylate_kinase"/>
</dbReference>
<evidence type="ECO:0000256" key="5">
    <source>
        <dbReference type="ARBA" id="ARBA00022741"/>
    </source>
</evidence>
<feature type="domain" description="Aspartate/glutamate/uridylate kinase" evidence="9">
    <location>
        <begin position="22"/>
        <end position="269"/>
    </location>
</feature>
<dbReference type="GO" id="GO:0042450">
    <property type="term" value="P:L-arginine biosynthetic process via ornithine"/>
    <property type="evidence" value="ECO:0007669"/>
    <property type="project" value="UniProtKB-UniRule"/>
</dbReference>
<comment type="catalytic activity">
    <reaction evidence="8">
        <text>N-acetyl-L-glutamate + ATP = N-acetyl-L-glutamyl 5-phosphate + ADP</text>
        <dbReference type="Rhea" id="RHEA:14629"/>
        <dbReference type="ChEBI" id="CHEBI:30616"/>
        <dbReference type="ChEBI" id="CHEBI:44337"/>
        <dbReference type="ChEBI" id="CHEBI:57936"/>
        <dbReference type="ChEBI" id="CHEBI:456216"/>
        <dbReference type="EC" id="2.7.2.8"/>
    </reaction>
</comment>
<protein>
    <recommendedName>
        <fullName evidence="8">Acetylglutamate kinase</fullName>
        <ecNumber evidence="8">2.7.2.8</ecNumber>
    </recommendedName>
    <alternativeName>
        <fullName evidence="8">N-acetyl-L-glutamate 5-phosphotransferase</fullName>
    </alternativeName>
    <alternativeName>
        <fullName evidence="8">NAG kinase</fullName>
        <shortName evidence="8">NAGK</shortName>
    </alternativeName>
</protein>
<dbReference type="AlphaFoldDB" id="A0A832RVT8"/>
<dbReference type="PIRSF" id="PIRSF000728">
    <property type="entry name" value="NAGK"/>
    <property type="match status" value="1"/>
</dbReference>
<evidence type="ECO:0000256" key="7">
    <source>
        <dbReference type="ARBA" id="ARBA00022840"/>
    </source>
</evidence>
<evidence type="ECO:0000259" key="9">
    <source>
        <dbReference type="Pfam" id="PF00696"/>
    </source>
</evidence>
<feature type="binding site" evidence="8">
    <location>
        <begin position="61"/>
        <end position="62"/>
    </location>
    <ligand>
        <name>substrate</name>
    </ligand>
</feature>
<dbReference type="HAMAP" id="MF_00082">
    <property type="entry name" value="ArgB"/>
    <property type="match status" value="1"/>
</dbReference>
<comment type="function">
    <text evidence="8">Catalyzes the ATP-dependent phosphorylation of N-acetyl-L-glutamate.</text>
</comment>
<evidence type="ECO:0000256" key="3">
    <source>
        <dbReference type="ARBA" id="ARBA00022605"/>
    </source>
</evidence>
<comment type="caution">
    <text evidence="10">The sequence shown here is derived from an EMBL/GenBank/DDBJ whole genome shotgun (WGS) entry which is preliminary data.</text>
</comment>
<proteinExistence type="inferred from homology"/>
<reference evidence="10" key="1">
    <citation type="journal article" date="2020" name="bioRxiv">
        <title>A rank-normalized archaeal taxonomy based on genome phylogeny resolves widespread incomplete and uneven classifications.</title>
        <authorList>
            <person name="Rinke C."/>
            <person name="Chuvochina M."/>
            <person name="Mussig A.J."/>
            <person name="Chaumeil P.-A."/>
            <person name="Waite D.W."/>
            <person name="Whitman W.B."/>
            <person name="Parks D.H."/>
            <person name="Hugenholtz P."/>
        </authorList>
    </citation>
    <scope>NUCLEOTIDE SEQUENCE</scope>
    <source>
        <strain evidence="10">UBA12518</strain>
    </source>
</reference>
<dbReference type="InterPro" id="IPR037528">
    <property type="entry name" value="ArgB"/>
</dbReference>
<keyword evidence="4 8" id="KW-0808">Transferase</keyword>
<keyword evidence="3 8" id="KW-0028">Amino-acid biosynthesis</keyword>
<dbReference type="RefSeq" id="WP_042687559.1">
    <property type="nucleotide sequence ID" value="NZ_DUIH01000003.1"/>
</dbReference>
<feature type="binding site" evidence="8">
    <location>
        <position position="83"/>
    </location>
    <ligand>
        <name>substrate</name>
    </ligand>
</feature>
<dbReference type="GO" id="GO:0005524">
    <property type="term" value="F:ATP binding"/>
    <property type="evidence" value="ECO:0007669"/>
    <property type="project" value="UniProtKB-UniRule"/>
</dbReference>
<evidence type="ECO:0000256" key="1">
    <source>
        <dbReference type="ARBA" id="ARBA00004828"/>
    </source>
</evidence>
<dbReference type="PANTHER" id="PTHR23342:SF0">
    <property type="entry name" value="N-ACETYLGLUTAMATE SYNTHASE, MITOCHONDRIAL"/>
    <property type="match status" value="1"/>
</dbReference>
<dbReference type="FunFam" id="3.40.1160.10:FF:000004">
    <property type="entry name" value="Acetylglutamate kinase"/>
    <property type="match status" value="1"/>
</dbReference>
<feature type="binding site" evidence="8">
    <location>
        <position position="187"/>
    </location>
    <ligand>
        <name>substrate</name>
    </ligand>
</feature>
<dbReference type="GO" id="GO:0003991">
    <property type="term" value="F:acetylglutamate kinase activity"/>
    <property type="evidence" value="ECO:0007669"/>
    <property type="project" value="UniProtKB-UniRule"/>
</dbReference>
<keyword evidence="5 8" id="KW-0547">Nucleotide-binding</keyword>
<dbReference type="EMBL" id="DUIH01000003">
    <property type="protein sequence ID" value="HIH69203.1"/>
    <property type="molecule type" value="Genomic_DNA"/>
</dbReference>
<dbReference type="Gene3D" id="3.40.1160.10">
    <property type="entry name" value="Acetylglutamate kinase-like"/>
    <property type="match status" value="1"/>
</dbReference>
<dbReference type="InterPro" id="IPR004662">
    <property type="entry name" value="AcgluKinase_fam"/>
</dbReference>
<comment type="similarity">
    <text evidence="8">Belongs to the acetylglutamate kinase family. ArgB subfamily.</text>
</comment>
<dbReference type="NCBIfam" id="TIGR00761">
    <property type="entry name" value="argB"/>
    <property type="match status" value="1"/>
</dbReference>
<evidence type="ECO:0000256" key="6">
    <source>
        <dbReference type="ARBA" id="ARBA00022777"/>
    </source>
</evidence>
<dbReference type="UniPathway" id="UPA00068">
    <property type="reaction ID" value="UER00107"/>
</dbReference>
<dbReference type="Proteomes" id="UP000600363">
    <property type="component" value="Unassembled WGS sequence"/>
</dbReference>
<keyword evidence="6 8" id="KW-0418">Kinase</keyword>
<gene>
    <name evidence="8 10" type="primary">argB</name>
    <name evidence="10" type="ORF">HA299_01060</name>
</gene>
<evidence type="ECO:0000256" key="8">
    <source>
        <dbReference type="HAMAP-Rule" id="MF_00082"/>
    </source>
</evidence>
<accession>A0A832RVT8</accession>
<dbReference type="CDD" id="cd04250">
    <property type="entry name" value="AAK_NAGK-C"/>
    <property type="match status" value="1"/>
</dbReference>
<dbReference type="EC" id="2.7.2.8" evidence="8"/>
<name>A0A832RVT8_9EURY</name>
<dbReference type="SUPFAM" id="SSF53633">
    <property type="entry name" value="Carbamate kinase-like"/>
    <property type="match status" value="1"/>
</dbReference>
<evidence type="ECO:0000256" key="2">
    <source>
        <dbReference type="ARBA" id="ARBA00022571"/>
    </source>
</evidence>
<organism evidence="10 11">
    <name type="scientific">Methermicoccus shengliensis</name>
    <dbReference type="NCBI Taxonomy" id="660064"/>
    <lineage>
        <taxon>Archaea</taxon>
        <taxon>Methanobacteriati</taxon>
        <taxon>Methanobacteriota</taxon>
        <taxon>Stenosarchaea group</taxon>
        <taxon>Methanomicrobia</taxon>
        <taxon>Methanosarcinales</taxon>
        <taxon>Methermicoccaceae</taxon>
        <taxon>Methermicoccus</taxon>
    </lineage>
</organism>
<feature type="site" description="Transition state stabilizer" evidence="8">
    <location>
        <position position="26"/>
    </location>
</feature>